<organism evidence="1 2">
    <name type="scientific">Rozella allomycis (strain CSF55)</name>
    <dbReference type="NCBI Taxonomy" id="988480"/>
    <lineage>
        <taxon>Eukaryota</taxon>
        <taxon>Fungi</taxon>
        <taxon>Fungi incertae sedis</taxon>
        <taxon>Cryptomycota</taxon>
        <taxon>Cryptomycota incertae sedis</taxon>
        <taxon>Rozella</taxon>
    </lineage>
</organism>
<dbReference type="Proteomes" id="UP000281549">
    <property type="component" value="Unassembled WGS sequence"/>
</dbReference>
<evidence type="ECO:0000313" key="2">
    <source>
        <dbReference type="Proteomes" id="UP000281549"/>
    </source>
</evidence>
<reference evidence="2" key="1">
    <citation type="journal article" date="2018" name="Nat. Microbiol.">
        <title>Leveraging single-cell genomics to expand the fungal tree of life.</title>
        <authorList>
            <person name="Ahrendt S.R."/>
            <person name="Quandt C.A."/>
            <person name="Ciobanu D."/>
            <person name="Clum A."/>
            <person name="Salamov A."/>
            <person name="Andreopoulos B."/>
            <person name="Cheng J.F."/>
            <person name="Woyke T."/>
            <person name="Pelin A."/>
            <person name="Henrissat B."/>
            <person name="Reynolds N.K."/>
            <person name="Benny G.L."/>
            <person name="Smith M.E."/>
            <person name="James T.Y."/>
            <person name="Grigoriev I.V."/>
        </authorList>
    </citation>
    <scope>NUCLEOTIDE SEQUENCE [LARGE SCALE GENOMIC DNA]</scope>
    <source>
        <strain evidence="2">CSF55</strain>
    </source>
</reference>
<gene>
    <name evidence="1" type="ORF">ROZALSC1DRAFT_25423</name>
</gene>
<sequence length="112" mass="13088">MEEILITVTSAVVMAVISAAVSDNRAFRKPARRKISSRITQWYYVSKHIEYFDGWFVDRLRCSKASFKNIASTISTNWLKVNQNIHWNTVFRIEDQLAFTIHYFAHVPEFSA</sequence>
<accession>A0A4P9YDN4</accession>
<evidence type="ECO:0000313" key="1">
    <source>
        <dbReference type="EMBL" id="RKP16310.1"/>
    </source>
</evidence>
<proteinExistence type="predicted"/>
<name>A0A4P9YDN4_ROZAC</name>
<dbReference type="EMBL" id="ML006691">
    <property type="protein sequence ID" value="RKP16310.1"/>
    <property type="molecule type" value="Genomic_DNA"/>
</dbReference>
<dbReference type="AlphaFoldDB" id="A0A4P9YDN4"/>
<protein>
    <submittedName>
        <fullName evidence="1">Uncharacterized protein</fullName>
    </submittedName>
</protein>